<dbReference type="CDD" id="cd14752">
    <property type="entry name" value="GH31_N"/>
    <property type="match status" value="1"/>
</dbReference>
<dbReference type="Gene3D" id="2.60.40.1180">
    <property type="entry name" value="Golgi alpha-mannosidase II"/>
    <property type="match status" value="1"/>
</dbReference>
<keyword evidence="11" id="KW-1185">Reference proteome</keyword>
<evidence type="ECO:0000256" key="1">
    <source>
        <dbReference type="ARBA" id="ARBA00007806"/>
    </source>
</evidence>
<dbReference type="EMBL" id="JAAIII010000007">
    <property type="protein sequence ID" value="NMM94900.1"/>
    <property type="molecule type" value="Genomic_DNA"/>
</dbReference>
<dbReference type="AlphaFoldDB" id="A0A7Y0ER67"/>
<feature type="domain" description="Glycoside hydrolase family 31 TIM barrel" evidence="7">
    <location>
        <begin position="283"/>
        <end position="594"/>
    </location>
</feature>
<evidence type="ECO:0000259" key="8">
    <source>
        <dbReference type="Pfam" id="PF13802"/>
    </source>
</evidence>
<dbReference type="PANTHER" id="PTHR43053:SF4">
    <property type="entry name" value="MYOGENESIS-REGULATING GLYCOSIDASE"/>
    <property type="match status" value="1"/>
</dbReference>
<evidence type="ECO:0000256" key="2">
    <source>
        <dbReference type="ARBA" id="ARBA00022801"/>
    </source>
</evidence>
<comment type="caution">
    <text evidence="10">The sequence shown here is derived from an EMBL/GenBank/DDBJ whole genome shotgun (WGS) entry which is preliminary data.</text>
</comment>
<dbReference type="InterPro" id="IPR025887">
    <property type="entry name" value="Glyco_hydro_31_N_dom"/>
</dbReference>
<dbReference type="GO" id="GO:0030246">
    <property type="term" value="F:carbohydrate binding"/>
    <property type="evidence" value="ECO:0007669"/>
    <property type="project" value="InterPro"/>
</dbReference>
<dbReference type="GO" id="GO:0005975">
    <property type="term" value="P:carbohydrate metabolic process"/>
    <property type="evidence" value="ECO:0007669"/>
    <property type="project" value="InterPro"/>
</dbReference>
<proteinExistence type="inferred from homology"/>
<dbReference type="InterPro" id="IPR017853">
    <property type="entry name" value="GH"/>
</dbReference>
<dbReference type="Pfam" id="PF01055">
    <property type="entry name" value="Glyco_hydro_31_2nd"/>
    <property type="match status" value="1"/>
</dbReference>
<dbReference type="SUPFAM" id="SSF51011">
    <property type="entry name" value="Glycosyl hydrolase domain"/>
    <property type="match status" value="1"/>
</dbReference>
<dbReference type="FunFam" id="3.20.20.80:FF:000053">
    <property type="entry name" value="Alpha-xylosidase YicI"/>
    <property type="match status" value="1"/>
</dbReference>
<feature type="domain" description="Glycoside hydrolase family 31 N-terminal" evidence="8">
    <location>
        <begin position="56"/>
        <end position="240"/>
    </location>
</feature>
<evidence type="ECO:0000256" key="4">
    <source>
        <dbReference type="ARBA" id="ARBA00052064"/>
    </source>
</evidence>
<evidence type="ECO:0000313" key="10">
    <source>
        <dbReference type="EMBL" id="NMM94900.1"/>
    </source>
</evidence>
<evidence type="ECO:0000259" key="9">
    <source>
        <dbReference type="Pfam" id="PF21365"/>
    </source>
</evidence>
<evidence type="ECO:0000256" key="6">
    <source>
        <dbReference type="RuleBase" id="RU361185"/>
    </source>
</evidence>
<dbReference type="RefSeq" id="WP_169172913.1">
    <property type="nucleotide sequence ID" value="NZ_JAAIII010000007.1"/>
</dbReference>
<accession>A0A7Y0ER67</accession>
<keyword evidence="3 6" id="KW-0326">Glycosidase</keyword>
<dbReference type="SUPFAM" id="SSF74650">
    <property type="entry name" value="Galactose mutarotase-like"/>
    <property type="match status" value="1"/>
</dbReference>
<evidence type="ECO:0000259" key="7">
    <source>
        <dbReference type="Pfam" id="PF01055"/>
    </source>
</evidence>
<protein>
    <recommendedName>
        <fullName evidence="5">alpha-D-xyloside xylohydrolase</fullName>
        <ecNumber evidence="5">3.2.1.177</ecNumber>
    </recommendedName>
</protein>
<keyword evidence="2 6" id="KW-0378">Hydrolase</keyword>
<dbReference type="InterPro" id="IPR050985">
    <property type="entry name" value="Alpha-glycosidase_related"/>
</dbReference>
<sequence length="779" mass="86986">MKLSDGYWRVRQGFKAAWARQTITVDPIDNGLRARAAANLAYGDRSATLGGPMFTVTLSTPAEGVIRVVEEHYRGVPDRGPHFQLNVDPDASFEVFHDDHGTGLRAGCLEAVVSNPGEVFSLDFRSGGVNLTGTSYKGLGVYRDEAADYATASPRAHLDFDEGCGVRHNYMREQLRLAPDEKVYGFGERFGHFVKNGQSVEMWNSDAGTSSDAVYKSIPFYWTSKGYGVFVNHPEDVSFEVGSETVGKIQFSTRGERLEYYVIAGPEPKDMLRRYTALTGRAPYLPAWSYGLWLTTSFLTDYDDATVAGFVDGMRERDIPLSVFHYDCYWLRPYHWCDFEWDGDMFHDPSGTIAEHHRKGLKVCVWINPYLSSVSPLYDEAVAGGYLLKLADGSAFATDFWQPGMGLIDFTNPDAREWYCSKLGKLIDMGVDCFKTDFGESIPTNVVYDNGADPVAMHNYYTYLYNETVYRYLEQRQGKGQAVLFARSATVGGQQFPVHWGGDCESTYPAMSESLRGGLSLMSSGFGYWAHDIGGFEGDPGPDLYKRWVQFGLLSTHSRLHGSKTVRVPWAFDEESCDVLRTFTKLKLSLLPYLARGSRQVSEDGIPLMRPMALEFPHDPAVRYLDRQYMLGDDLLVAPVFSPDGCVEYYVPEGEWTNYLTGERIVGPAWVTGTFDYMSLPLMVRPGAVIPVQEGRVDTEGDLLDGVTLKVFAPEALGEEWTSVELRRGFEQDAAVVEFRMRRIGNALQAQASDTGLAWSIMVGDKQAHACQGAAELTW</sequence>
<dbReference type="NCBIfam" id="NF007940">
    <property type="entry name" value="PRK10658.1"/>
    <property type="match status" value="1"/>
</dbReference>
<dbReference type="InterPro" id="IPR013780">
    <property type="entry name" value="Glyco_hydro_b"/>
</dbReference>
<dbReference type="GO" id="GO:0061634">
    <property type="term" value="F:alpha-D-xyloside xylohydrolase"/>
    <property type="evidence" value="ECO:0007669"/>
    <property type="project" value="UniProtKB-EC"/>
</dbReference>
<evidence type="ECO:0000256" key="3">
    <source>
        <dbReference type="ARBA" id="ARBA00023295"/>
    </source>
</evidence>
<dbReference type="Pfam" id="PF13802">
    <property type="entry name" value="Gal_mutarotas_2"/>
    <property type="match status" value="1"/>
</dbReference>
<comment type="similarity">
    <text evidence="1 6">Belongs to the glycosyl hydrolase 31 family.</text>
</comment>
<gene>
    <name evidence="10" type="ORF">G1C95_2088</name>
</gene>
<dbReference type="Proteomes" id="UP000532194">
    <property type="component" value="Unassembled WGS sequence"/>
</dbReference>
<dbReference type="CDD" id="cd06593">
    <property type="entry name" value="GH31_xylosidase_YicI"/>
    <property type="match status" value="1"/>
</dbReference>
<dbReference type="EC" id="3.2.1.177" evidence="5"/>
<dbReference type="InterPro" id="IPR048395">
    <property type="entry name" value="Glyco_hydro_31_C"/>
</dbReference>
<reference evidence="10 11" key="1">
    <citation type="submission" date="2020-02" db="EMBL/GenBank/DDBJ databases">
        <title>Characterization of phylogenetic diversity of novel bifidobacterial species isolated in Czech ZOOs.</title>
        <authorList>
            <person name="Lugli G.A."/>
            <person name="Vera N.B."/>
            <person name="Ventura M."/>
        </authorList>
    </citation>
    <scope>NUCLEOTIDE SEQUENCE [LARGE SCALE GENOMIC DNA]</scope>
    <source>
        <strain evidence="10 11">DSM 109957</strain>
    </source>
</reference>
<dbReference type="Pfam" id="PF21365">
    <property type="entry name" value="Glyco_hydro_31_3rd"/>
    <property type="match status" value="1"/>
</dbReference>
<dbReference type="InterPro" id="IPR011013">
    <property type="entry name" value="Gal_mutarotase_sf_dom"/>
</dbReference>
<organism evidence="10 11">
    <name type="scientific">Bifidobacterium oedipodis</name>
    <dbReference type="NCBI Taxonomy" id="2675322"/>
    <lineage>
        <taxon>Bacteria</taxon>
        <taxon>Bacillati</taxon>
        <taxon>Actinomycetota</taxon>
        <taxon>Actinomycetes</taxon>
        <taxon>Bifidobacteriales</taxon>
        <taxon>Bifidobacteriaceae</taxon>
        <taxon>Bifidobacterium</taxon>
    </lineage>
</organism>
<dbReference type="Gene3D" id="3.20.20.80">
    <property type="entry name" value="Glycosidases"/>
    <property type="match status" value="1"/>
</dbReference>
<comment type="catalytic activity">
    <reaction evidence="4">
        <text>Hydrolysis of terminal, non-reducing alpha-D-xylose residues with release of alpha-D-xylose.</text>
        <dbReference type="EC" id="3.2.1.177"/>
    </reaction>
</comment>
<dbReference type="Gene3D" id="2.60.40.1760">
    <property type="entry name" value="glycosyl hydrolase (family 31)"/>
    <property type="match status" value="1"/>
</dbReference>
<dbReference type="PANTHER" id="PTHR43053">
    <property type="entry name" value="GLYCOSIDASE FAMILY 31"/>
    <property type="match status" value="1"/>
</dbReference>
<feature type="domain" description="Glycosyl hydrolase family 31 C-terminal" evidence="9">
    <location>
        <begin position="605"/>
        <end position="690"/>
    </location>
</feature>
<evidence type="ECO:0000313" key="11">
    <source>
        <dbReference type="Proteomes" id="UP000532194"/>
    </source>
</evidence>
<evidence type="ECO:0000256" key="5">
    <source>
        <dbReference type="ARBA" id="ARBA00066962"/>
    </source>
</evidence>
<name>A0A7Y0ER67_9BIFI</name>
<dbReference type="SUPFAM" id="SSF51445">
    <property type="entry name" value="(Trans)glycosidases"/>
    <property type="match status" value="1"/>
</dbReference>
<dbReference type="InterPro" id="IPR000322">
    <property type="entry name" value="Glyco_hydro_31_TIM"/>
</dbReference>